<dbReference type="PANTHER" id="PTHR34580">
    <property type="match status" value="1"/>
</dbReference>
<gene>
    <name evidence="2" type="ORF">IAC42_03970</name>
</gene>
<dbReference type="Pfam" id="PF09339">
    <property type="entry name" value="HTH_IclR"/>
    <property type="match status" value="1"/>
</dbReference>
<protein>
    <submittedName>
        <fullName evidence="2">WYL domain-containing transcriptional regulator</fullName>
    </submittedName>
</protein>
<dbReference type="InterPro" id="IPR051534">
    <property type="entry name" value="CBASS_pafABC_assoc_protein"/>
</dbReference>
<accession>A0A9D9E7X3</accession>
<dbReference type="EMBL" id="JADIMU010000025">
    <property type="protein sequence ID" value="MBO8442896.1"/>
    <property type="molecule type" value="Genomic_DNA"/>
</dbReference>
<dbReference type="InterPro" id="IPR005471">
    <property type="entry name" value="Tscrpt_reg_IclR_N"/>
</dbReference>
<dbReference type="GO" id="GO:0006355">
    <property type="term" value="P:regulation of DNA-templated transcription"/>
    <property type="evidence" value="ECO:0007669"/>
    <property type="project" value="InterPro"/>
</dbReference>
<sequence length="324" mass="37055">MKGERVAQLELLLRSHPEGLRRAEIARRLGVHRSTISRYVEDLSQHIDIYEENNLIKIRPKEDDDSIALSVYESLAFNMSAEALASDTAIQSPHLASGLRKIAMNMRTYAPKVSENILAVAERIDQNVQRDKSLSSHFSKILEVLIDAWVTGRMVRLGTDDEDGEIELAPYFIGFRDEDGEGRKPITVTGRLRHTKDIVTLDITKITQATLLEETYTIPDNLKPFRMSQKDETDYDAIDMIPLVLSVREKSAMNSFSSLVHTPFSFTHEEDGRLTCTFKAENSIELMMRLFQCGRSVTIVQPESYRRKYLTYMRDILDSYAEEV</sequence>
<dbReference type="Gene3D" id="1.10.10.10">
    <property type="entry name" value="Winged helix-like DNA-binding domain superfamily/Winged helix DNA-binding domain"/>
    <property type="match status" value="1"/>
</dbReference>
<reference evidence="2" key="1">
    <citation type="submission" date="2020-10" db="EMBL/GenBank/DDBJ databases">
        <authorList>
            <person name="Gilroy R."/>
        </authorList>
    </citation>
    <scope>NUCLEOTIDE SEQUENCE</scope>
    <source>
        <strain evidence="2">11167</strain>
    </source>
</reference>
<feature type="domain" description="HTH iclR-type" evidence="1">
    <location>
        <begin position="12"/>
        <end position="46"/>
    </location>
</feature>
<reference evidence="2" key="2">
    <citation type="journal article" date="2021" name="PeerJ">
        <title>Extensive microbial diversity within the chicken gut microbiome revealed by metagenomics and culture.</title>
        <authorList>
            <person name="Gilroy R."/>
            <person name="Ravi A."/>
            <person name="Getino M."/>
            <person name="Pursley I."/>
            <person name="Horton D.L."/>
            <person name="Alikhan N.F."/>
            <person name="Baker D."/>
            <person name="Gharbi K."/>
            <person name="Hall N."/>
            <person name="Watson M."/>
            <person name="Adriaenssens E.M."/>
            <person name="Foster-Nyarko E."/>
            <person name="Jarju S."/>
            <person name="Secka A."/>
            <person name="Antonio M."/>
            <person name="Oren A."/>
            <person name="Chaudhuri R.R."/>
            <person name="La Ragione R."/>
            <person name="Hildebrand F."/>
            <person name="Pallen M.J."/>
        </authorList>
    </citation>
    <scope>NUCLEOTIDE SEQUENCE</scope>
    <source>
        <strain evidence="2">11167</strain>
    </source>
</reference>
<name>A0A9D9E7X3_9SPIR</name>
<comment type="caution">
    <text evidence="2">The sequence shown here is derived from an EMBL/GenBank/DDBJ whole genome shotgun (WGS) entry which is preliminary data.</text>
</comment>
<dbReference type="InterPro" id="IPR036388">
    <property type="entry name" value="WH-like_DNA-bd_sf"/>
</dbReference>
<evidence type="ECO:0000259" key="1">
    <source>
        <dbReference type="Pfam" id="PF09339"/>
    </source>
</evidence>
<proteinExistence type="predicted"/>
<dbReference type="AlphaFoldDB" id="A0A9D9E7X3"/>
<organism evidence="2 3">
    <name type="scientific">Candidatus Aphodenecus pullistercoris</name>
    <dbReference type="NCBI Taxonomy" id="2840669"/>
    <lineage>
        <taxon>Bacteria</taxon>
        <taxon>Pseudomonadati</taxon>
        <taxon>Spirochaetota</taxon>
        <taxon>Spirochaetia</taxon>
        <taxon>Spirochaetales</taxon>
        <taxon>Candidatus Aphodenecus</taxon>
    </lineage>
</organism>
<dbReference type="PANTHER" id="PTHR34580:SF1">
    <property type="entry name" value="PROTEIN PAFC"/>
    <property type="match status" value="1"/>
</dbReference>
<dbReference type="Proteomes" id="UP000823633">
    <property type="component" value="Unassembled WGS sequence"/>
</dbReference>
<evidence type="ECO:0000313" key="3">
    <source>
        <dbReference type="Proteomes" id="UP000823633"/>
    </source>
</evidence>
<dbReference type="GO" id="GO:0003677">
    <property type="term" value="F:DNA binding"/>
    <property type="evidence" value="ECO:0007669"/>
    <property type="project" value="InterPro"/>
</dbReference>
<evidence type="ECO:0000313" key="2">
    <source>
        <dbReference type="EMBL" id="MBO8442896.1"/>
    </source>
</evidence>